<organism evidence="1 2">
    <name type="scientific">Paenibacillus solisilvae</name>
    <dbReference type="NCBI Taxonomy" id="2486751"/>
    <lineage>
        <taxon>Bacteria</taxon>
        <taxon>Bacillati</taxon>
        <taxon>Bacillota</taxon>
        <taxon>Bacilli</taxon>
        <taxon>Bacillales</taxon>
        <taxon>Paenibacillaceae</taxon>
        <taxon>Paenibacillus</taxon>
    </lineage>
</organism>
<protein>
    <submittedName>
        <fullName evidence="1">Uncharacterized protein</fullName>
    </submittedName>
</protein>
<evidence type="ECO:0000313" key="2">
    <source>
        <dbReference type="Proteomes" id="UP001596047"/>
    </source>
</evidence>
<sequence>MKKKITVILVILSTVLFVYYFGISKSVDYEVITTKETPLTIKKAIESNNDNLKFSIFQDESSTYIYYKSDSNPNEYINTNLGITSKSGKYIVSANVEYAVNDGDVSYDKLIKVNKILDKDVIFKENIER</sequence>
<reference evidence="2" key="1">
    <citation type="journal article" date="2019" name="Int. J. Syst. Evol. Microbiol.">
        <title>The Global Catalogue of Microorganisms (GCM) 10K type strain sequencing project: providing services to taxonomists for standard genome sequencing and annotation.</title>
        <authorList>
            <consortium name="The Broad Institute Genomics Platform"/>
            <consortium name="The Broad Institute Genome Sequencing Center for Infectious Disease"/>
            <person name="Wu L."/>
            <person name="Ma J."/>
        </authorList>
    </citation>
    <scope>NUCLEOTIDE SEQUENCE [LARGE SCALE GENOMIC DNA]</scope>
    <source>
        <strain evidence="2">CGMCC 1.3240</strain>
    </source>
</reference>
<gene>
    <name evidence="1" type="ORF">ACFPYJ_10660</name>
</gene>
<evidence type="ECO:0000313" key="1">
    <source>
        <dbReference type="EMBL" id="MFC5649585.1"/>
    </source>
</evidence>
<keyword evidence="2" id="KW-1185">Reference proteome</keyword>
<dbReference type="EMBL" id="JBHSOW010000038">
    <property type="protein sequence ID" value="MFC5649585.1"/>
    <property type="molecule type" value="Genomic_DNA"/>
</dbReference>
<proteinExistence type="predicted"/>
<dbReference type="RefSeq" id="WP_379188116.1">
    <property type="nucleotide sequence ID" value="NZ_JBHSOW010000038.1"/>
</dbReference>
<accession>A0ABW0VZI4</accession>
<comment type="caution">
    <text evidence="1">The sequence shown here is derived from an EMBL/GenBank/DDBJ whole genome shotgun (WGS) entry which is preliminary data.</text>
</comment>
<dbReference type="Proteomes" id="UP001596047">
    <property type="component" value="Unassembled WGS sequence"/>
</dbReference>
<name>A0ABW0VZI4_9BACL</name>